<sequence>MTRSCVPARTANLLGALALATADRVDRAAQDAGGRSGTETAALVVLTTVLAGGSQEALRRVLALTQTGTTRLVTRLVDAGLVDRRDGPDGRTRALVPTARGREIATGALAARAAVLAGVLGRLDDAEQEQAAVLLEKLLAGLVDAPDAPGRICRLCEPDVCGHPDRCPVTQASARPT</sequence>
<keyword evidence="3" id="KW-1185">Reference proteome</keyword>
<dbReference type="InterPro" id="IPR000835">
    <property type="entry name" value="HTH_MarR-typ"/>
</dbReference>
<evidence type="ECO:0000313" key="3">
    <source>
        <dbReference type="Proteomes" id="UP001500928"/>
    </source>
</evidence>
<proteinExistence type="predicted"/>
<feature type="domain" description="HTH marR-type" evidence="1">
    <location>
        <begin position="28"/>
        <end position="128"/>
    </location>
</feature>
<accession>A0ABP9C529</accession>
<dbReference type="Gene3D" id="1.10.10.10">
    <property type="entry name" value="Winged helix-like DNA-binding domain superfamily/Winged helix DNA-binding domain"/>
    <property type="match status" value="1"/>
</dbReference>
<gene>
    <name evidence="2" type="ORF">GCM10023200_48190</name>
</gene>
<reference evidence="3" key="1">
    <citation type="journal article" date="2019" name="Int. J. Syst. Evol. Microbiol.">
        <title>The Global Catalogue of Microorganisms (GCM) 10K type strain sequencing project: providing services to taxonomists for standard genome sequencing and annotation.</title>
        <authorList>
            <consortium name="The Broad Institute Genomics Platform"/>
            <consortium name="The Broad Institute Genome Sequencing Center for Infectious Disease"/>
            <person name="Wu L."/>
            <person name="Ma J."/>
        </authorList>
    </citation>
    <scope>NUCLEOTIDE SEQUENCE [LARGE SCALE GENOMIC DNA]</scope>
    <source>
        <strain evidence="3">JCM 17979</strain>
    </source>
</reference>
<dbReference type="InterPro" id="IPR036390">
    <property type="entry name" value="WH_DNA-bd_sf"/>
</dbReference>
<dbReference type="EMBL" id="BAABHO010000050">
    <property type="protein sequence ID" value="GAA4805174.1"/>
    <property type="molecule type" value="Genomic_DNA"/>
</dbReference>
<dbReference type="Proteomes" id="UP001500928">
    <property type="component" value="Unassembled WGS sequence"/>
</dbReference>
<dbReference type="SMART" id="SM00347">
    <property type="entry name" value="HTH_MARR"/>
    <property type="match status" value="1"/>
</dbReference>
<evidence type="ECO:0000259" key="1">
    <source>
        <dbReference type="SMART" id="SM00347"/>
    </source>
</evidence>
<comment type="caution">
    <text evidence="2">The sequence shown here is derived from an EMBL/GenBank/DDBJ whole genome shotgun (WGS) entry which is preliminary data.</text>
</comment>
<organism evidence="2 3">
    <name type="scientific">Actinomycetospora chlora</name>
    <dbReference type="NCBI Taxonomy" id="663608"/>
    <lineage>
        <taxon>Bacteria</taxon>
        <taxon>Bacillati</taxon>
        <taxon>Actinomycetota</taxon>
        <taxon>Actinomycetes</taxon>
        <taxon>Pseudonocardiales</taxon>
        <taxon>Pseudonocardiaceae</taxon>
        <taxon>Actinomycetospora</taxon>
    </lineage>
</organism>
<dbReference type="InterPro" id="IPR036388">
    <property type="entry name" value="WH-like_DNA-bd_sf"/>
</dbReference>
<dbReference type="Pfam" id="PF12802">
    <property type="entry name" value="MarR_2"/>
    <property type="match status" value="1"/>
</dbReference>
<name>A0ABP9C529_9PSEU</name>
<evidence type="ECO:0000313" key="2">
    <source>
        <dbReference type="EMBL" id="GAA4805174.1"/>
    </source>
</evidence>
<dbReference type="PANTHER" id="PTHR33164:SF43">
    <property type="entry name" value="HTH-TYPE TRANSCRIPTIONAL REPRESSOR YETL"/>
    <property type="match status" value="1"/>
</dbReference>
<dbReference type="SUPFAM" id="SSF46785">
    <property type="entry name" value="Winged helix' DNA-binding domain"/>
    <property type="match status" value="1"/>
</dbReference>
<protein>
    <submittedName>
        <fullName evidence="2">MarR family transcriptional regulator</fullName>
    </submittedName>
</protein>
<dbReference type="RefSeq" id="WP_345421641.1">
    <property type="nucleotide sequence ID" value="NZ_BAABHO010000050.1"/>
</dbReference>
<dbReference type="InterPro" id="IPR039422">
    <property type="entry name" value="MarR/SlyA-like"/>
</dbReference>
<dbReference type="PANTHER" id="PTHR33164">
    <property type="entry name" value="TRANSCRIPTIONAL REGULATOR, MARR FAMILY"/>
    <property type="match status" value="1"/>
</dbReference>